<evidence type="ECO:0000256" key="3">
    <source>
        <dbReference type="ARBA" id="ARBA00023125"/>
    </source>
</evidence>
<evidence type="ECO:0000313" key="7">
    <source>
        <dbReference type="Proteomes" id="UP000095087"/>
    </source>
</evidence>
<dbReference type="OrthoDB" id="9786526at2"/>
<evidence type="ECO:0000259" key="5">
    <source>
        <dbReference type="PROSITE" id="PS50931"/>
    </source>
</evidence>
<dbReference type="Proteomes" id="UP000095087">
    <property type="component" value="Unassembled WGS sequence"/>
</dbReference>
<dbReference type="Gene3D" id="3.40.190.290">
    <property type="match status" value="1"/>
</dbReference>
<protein>
    <submittedName>
        <fullName evidence="6">HTH-type transcriptional regulator DmlR</fullName>
    </submittedName>
</protein>
<dbReference type="AlphaFoldDB" id="A0A1E2S203"/>
<feature type="domain" description="HTH lysR-type" evidence="5">
    <location>
        <begin position="1"/>
        <end position="59"/>
    </location>
</feature>
<dbReference type="SUPFAM" id="SSF46785">
    <property type="entry name" value="Winged helix' DNA-binding domain"/>
    <property type="match status" value="1"/>
</dbReference>
<organism evidence="6 7">
    <name type="scientific">Methyloligella halotolerans</name>
    <dbReference type="NCBI Taxonomy" id="1177755"/>
    <lineage>
        <taxon>Bacteria</taxon>
        <taxon>Pseudomonadati</taxon>
        <taxon>Pseudomonadota</taxon>
        <taxon>Alphaproteobacteria</taxon>
        <taxon>Hyphomicrobiales</taxon>
        <taxon>Hyphomicrobiaceae</taxon>
        <taxon>Methyloligella</taxon>
    </lineage>
</organism>
<dbReference type="PANTHER" id="PTHR30537">
    <property type="entry name" value="HTH-TYPE TRANSCRIPTIONAL REGULATOR"/>
    <property type="match status" value="1"/>
</dbReference>
<dbReference type="EMBL" id="MASI01000001">
    <property type="protein sequence ID" value="ODA68533.1"/>
    <property type="molecule type" value="Genomic_DNA"/>
</dbReference>
<evidence type="ECO:0000313" key="6">
    <source>
        <dbReference type="EMBL" id="ODA68533.1"/>
    </source>
</evidence>
<evidence type="ECO:0000256" key="1">
    <source>
        <dbReference type="ARBA" id="ARBA00009437"/>
    </source>
</evidence>
<dbReference type="Gene3D" id="1.10.10.10">
    <property type="entry name" value="Winged helix-like DNA-binding domain superfamily/Winged helix DNA-binding domain"/>
    <property type="match status" value="1"/>
</dbReference>
<dbReference type="PANTHER" id="PTHR30537:SF5">
    <property type="entry name" value="HTH-TYPE TRANSCRIPTIONAL ACTIVATOR TTDR-RELATED"/>
    <property type="match status" value="1"/>
</dbReference>
<dbReference type="InterPro" id="IPR058163">
    <property type="entry name" value="LysR-type_TF_proteobact-type"/>
</dbReference>
<keyword evidence="4" id="KW-0804">Transcription</keyword>
<gene>
    <name evidence="6" type="ORF">A7A08_00359</name>
</gene>
<dbReference type="FunFam" id="1.10.10.10:FF:000001">
    <property type="entry name" value="LysR family transcriptional regulator"/>
    <property type="match status" value="1"/>
</dbReference>
<reference evidence="6 7" key="1">
    <citation type="submission" date="2016-07" db="EMBL/GenBank/DDBJ databases">
        <title>Draft genome sequence of Methyloligella halotolerans C2T (VKM B-2706T=CCUG 61687T=DSM 25045T), a halotolerant polyhydroxybutyrate accumulating methylotroph.</title>
        <authorList>
            <person name="Vasilenko O.V."/>
            <person name="Doronina N.V."/>
            <person name="Poroshina M.N."/>
            <person name="Tarlachkov S.V."/>
            <person name="Trotsenko Y.A."/>
        </authorList>
    </citation>
    <scope>NUCLEOTIDE SEQUENCE [LARGE SCALE GENOMIC DNA]</scope>
    <source>
        <strain evidence="6 7">VKM B-2706</strain>
    </source>
</reference>
<dbReference type="SUPFAM" id="SSF53850">
    <property type="entry name" value="Periplasmic binding protein-like II"/>
    <property type="match status" value="1"/>
</dbReference>
<proteinExistence type="inferred from homology"/>
<keyword evidence="2" id="KW-0805">Transcription regulation</keyword>
<keyword evidence="7" id="KW-1185">Reference proteome</keyword>
<dbReference type="PRINTS" id="PR00039">
    <property type="entry name" value="HTHLYSR"/>
</dbReference>
<dbReference type="RefSeq" id="WP_069093816.1">
    <property type="nucleotide sequence ID" value="NZ_MASI01000001.1"/>
</dbReference>
<comment type="similarity">
    <text evidence="1">Belongs to the LysR transcriptional regulatory family.</text>
</comment>
<dbReference type="CDD" id="cd08422">
    <property type="entry name" value="PBP2_CrgA_like"/>
    <property type="match status" value="1"/>
</dbReference>
<dbReference type="STRING" id="1177755.A7A08_00359"/>
<comment type="caution">
    <text evidence="6">The sequence shown here is derived from an EMBL/GenBank/DDBJ whole genome shotgun (WGS) entry which is preliminary data.</text>
</comment>
<dbReference type="Pfam" id="PF03466">
    <property type="entry name" value="LysR_substrate"/>
    <property type="match status" value="1"/>
</dbReference>
<dbReference type="GO" id="GO:0003700">
    <property type="term" value="F:DNA-binding transcription factor activity"/>
    <property type="evidence" value="ECO:0007669"/>
    <property type="project" value="InterPro"/>
</dbReference>
<evidence type="ECO:0000256" key="4">
    <source>
        <dbReference type="ARBA" id="ARBA00023163"/>
    </source>
</evidence>
<sequence>MDLTAALRAFVRTIETGSMTAAARDLKLSQPAVSKLVRNLETHTRTKLLERNGRAVHPTEAGRRLYAGSGTALATIDGTLESIRSEQGDISGPLRLHCPVCLGETYLCGIVAAFQKEHPNVAVQLTLENQPPDLLKQNLDVAFRMGELDDQGLIQTRIGLITRILVASPEYIERAAPLTDVSSLRDHDTIVTDAVLSPSGILKLKRGRKSVDVALDPILKTNNAHVLVEALRRGQGVGTAQTLLVSDDLAEGRLVRVLPDYEVAATPLHLTYLPTRYMRPAVRSFADFSLQALRKVDGIVQG</sequence>
<name>A0A1E2S203_9HYPH</name>
<dbReference type="InterPro" id="IPR036390">
    <property type="entry name" value="WH_DNA-bd_sf"/>
</dbReference>
<dbReference type="PATRIC" id="fig|1177755.3.peg.356"/>
<dbReference type="GO" id="GO:0003677">
    <property type="term" value="F:DNA binding"/>
    <property type="evidence" value="ECO:0007669"/>
    <property type="project" value="UniProtKB-KW"/>
</dbReference>
<dbReference type="Pfam" id="PF00126">
    <property type="entry name" value="HTH_1"/>
    <property type="match status" value="1"/>
</dbReference>
<dbReference type="InterPro" id="IPR000847">
    <property type="entry name" value="LysR_HTH_N"/>
</dbReference>
<evidence type="ECO:0000256" key="2">
    <source>
        <dbReference type="ARBA" id="ARBA00023015"/>
    </source>
</evidence>
<dbReference type="InterPro" id="IPR036388">
    <property type="entry name" value="WH-like_DNA-bd_sf"/>
</dbReference>
<keyword evidence="3" id="KW-0238">DNA-binding</keyword>
<dbReference type="PROSITE" id="PS50931">
    <property type="entry name" value="HTH_LYSR"/>
    <property type="match status" value="1"/>
</dbReference>
<dbReference type="InterPro" id="IPR005119">
    <property type="entry name" value="LysR_subst-bd"/>
</dbReference>
<accession>A0A1E2S203</accession>